<feature type="domain" description="NADH:quinone oxidoreductase/Mrp antiporter transmembrane" evidence="7">
    <location>
        <begin position="124"/>
        <end position="413"/>
    </location>
</feature>
<feature type="transmembrane region" description="Helical" evidence="5">
    <location>
        <begin position="454"/>
        <end position="473"/>
    </location>
</feature>
<dbReference type="GO" id="GO:0050136">
    <property type="term" value="F:NADH dehydrogenase (quinone) (non-electrogenic) activity"/>
    <property type="evidence" value="ECO:0007669"/>
    <property type="project" value="UniProtKB-UniRule"/>
</dbReference>
<evidence type="ECO:0000259" key="7">
    <source>
        <dbReference type="Pfam" id="PF00361"/>
    </source>
</evidence>
<comment type="caution">
    <text evidence="8">The sequence shown here is derived from an EMBL/GenBank/DDBJ whole genome shotgun (WGS) entry which is preliminary data.</text>
</comment>
<comment type="catalytic activity">
    <reaction evidence="5">
        <text>a quinone + NADH + 5 H(+)(in) = a quinol + NAD(+) + 4 H(+)(out)</text>
        <dbReference type="Rhea" id="RHEA:57888"/>
        <dbReference type="ChEBI" id="CHEBI:15378"/>
        <dbReference type="ChEBI" id="CHEBI:24646"/>
        <dbReference type="ChEBI" id="CHEBI:57540"/>
        <dbReference type="ChEBI" id="CHEBI:57945"/>
        <dbReference type="ChEBI" id="CHEBI:132124"/>
    </reaction>
</comment>
<dbReference type="InterPro" id="IPR001750">
    <property type="entry name" value="ND/Mrp_TM"/>
</dbReference>
<evidence type="ECO:0000256" key="6">
    <source>
        <dbReference type="RuleBase" id="RU000320"/>
    </source>
</evidence>
<evidence type="ECO:0000256" key="5">
    <source>
        <dbReference type="HAMAP-Rule" id="MF_00445"/>
    </source>
</evidence>
<evidence type="ECO:0000313" key="9">
    <source>
        <dbReference type="Proteomes" id="UP000037755"/>
    </source>
</evidence>
<dbReference type="NCBIfam" id="TIGR01770">
    <property type="entry name" value="NDH_I_N"/>
    <property type="match status" value="1"/>
</dbReference>
<comment type="subunit">
    <text evidence="5">NDH-1 is composed of 14 different subunits. Subunits NuoA, H, J, K, L, M, N constitute the membrane sector of the complex.</text>
</comment>
<evidence type="ECO:0000256" key="4">
    <source>
        <dbReference type="ARBA" id="ARBA00023136"/>
    </source>
</evidence>
<comment type="subcellular location">
    <subcellularLocation>
        <location evidence="5">Cell membrane</location>
        <topology evidence="5">Multi-pass membrane protein</topology>
    </subcellularLocation>
    <subcellularLocation>
        <location evidence="1">Endomembrane system</location>
        <topology evidence="1">Multi-pass membrane protein</topology>
    </subcellularLocation>
    <subcellularLocation>
        <location evidence="6">Membrane</location>
        <topology evidence="6">Multi-pass membrane protein</topology>
    </subcellularLocation>
</comment>
<dbReference type="STRING" id="1202724.AM493_16015"/>
<feature type="transmembrane region" description="Helical" evidence="5">
    <location>
        <begin position="201"/>
        <end position="224"/>
    </location>
</feature>
<protein>
    <recommendedName>
        <fullName evidence="5">NADH-quinone oxidoreductase subunit N</fullName>
        <ecNumber evidence="5">7.1.1.-</ecNumber>
    </recommendedName>
    <alternativeName>
        <fullName evidence="5">NADH dehydrogenase I subunit N</fullName>
    </alternativeName>
    <alternativeName>
        <fullName evidence="5">NDH-1 subunit N</fullName>
    </alternativeName>
</protein>
<dbReference type="EMBL" id="LIYD01000005">
    <property type="protein sequence ID" value="KOS07378.1"/>
    <property type="molecule type" value="Genomic_DNA"/>
</dbReference>
<feature type="transmembrane region" description="Helical" evidence="5">
    <location>
        <begin position="27"/>
        <end position="46"/>
    </location>
</feature>
<dbReference type="HAMAP" id="MF_00445">
    <property type="entry name" value="NDH1_NuoN_1"/>
    <property type="match status" value="1"/>
</dbReference>
<dbReference type="AlphaFoldDB" id="A0A0M8MKG7"/>
<keyword evidence="2 5" id="KW-0812">Transmembrane</keyword>
<evidence type="ECO:0000256" key="3">
    <source>
        <dbReference type="ARBA" id="ARBA00022989"/>
    </source>
</evidence>
<evidence type="ECO:0000313" key="8">
    <source>
        <dbReference type="EMBL" id="KOS07378.1"/>
    </source>
</evidence>
<keyword evidence="9" id="KW-1185">Reference proteome</keyword>
<keyword evidence="5" id="KW-1003">Cell membrane</keyword>
<sequence>MEILIAIAGLGIICLIAEIFNARKAIVPISIVGLIAVLVYTVGRCLKGGKEFISGLAMDGKGYFNMLVSDKYSLAFSSLFILLAIFLIALSPDFHKNHKPKLSDFVATKLFLLTGAIAMVAFGNLSMFFLGIEVLSISLYVLAASEPKNLKSNEAGMKYFLMGAFASGLILFGIALIYGATGSFDTAVIQTKALSPDLPKWFSIGFVLLSIGLLFKIAAVPFHFWAPDVYEGSPALTTATMSTLAKVAAIAAFFKLAYALNPVLSGRFITIINVVAIASMLIGNLVALKQTNVKRMLAFSGISHAGYMLLIFQLHGLTAAQSNLFFYAVAYSIAGIAAFAVVLSVCGNKGDEQIFNFNGLGKTNPVLALVLTCALLSMAGIPVFAGFFAKFNLFSQVLSKGMNSPSAQGIITALILVIAAVVSSIISVGYYFKLIIAMYSKEPNEDSQPLVVPFAYKAVAIVSFVLIIAIGLWPDLASSLIRRTVLVENMIKNKII</sequence>
<keyword evidence="5" id="KW-0520">NAD</keyword>
<accession>A0A0M8MKG7</accession>
<organism evidence="8 9">
    <name type="scientific">Flavobacterium akiainvivens</name>
    <dbReference type="NCBI Taxonomy" id="1202724"/>
    <lineage>
        <taxon>Bacteria</taxon>
        <taxon>Pseudomonadati</taxon>
        <taxon>Bacteroidota</taxon>
        <taxon>Flavobacteriia</taxon>
        <taxon>Flavobacteriales</taxon>
        <taxon>Flavobacteriaceae</taxon>
        <taxon>Flavobacterium</taxon>
    </lineage>
</organism>
<dbReference type="Proteomes" id="UP000037755">
    <property type="component" value="Unassembled WGS sequence"/>
</dbReference>
<comment type="function">
    <text evidence="5">NDH-1 shuttles electrons from NADH, via FMN and iron-sulfur (Fe-S) centers, to quinones in the respiratory chain. The immediate electron acceptor for the enzyme in this species is believed to be a menaquinone. Couples the redox reaction to proton translocation (for every two electrons transferred, four hydrogen ions are translocated across the cytoplasmic membrane), and thus conserves the redox energy in a proton gradient.</text>
</comment>
<feature type="transmembrane region" description="Helical" evidence="5">
    <location>
        <begin position="264"/>
        <end position="285"/>
    </location>
</feature>
<name>A0A0M8MKG7_9FLAO</name>
<feature type="transmembrane region" description="Helical" evidence="5">
    <location>
        <begin position="409"/>
        <end position="433"/>
    </location>
</feature>
<dbReference type="InterPro" id="IPR010096">
    <property type="entry name" value="NADH-Q_OxRdtase_suN/2"/>
</dbReference>
<dbReference type="OrthoDB" id="9811718at2"/>
<keyword evidence="5" id="KW-0813">Transport</keyword>
<dbReference type="GO" id="GO:0042773">
    <property type="term" value="P:ATP synthesis coupled electron transport"/>
    <property type="evidence" value="ECO:0007669"/>
    <property type="project" value="InterPro"/>
</dbReference>
<dbReference type="GO" id="GO:0048038">
    <property type="term" value="F:quinone binding"/>
    <property type="evidence" value="ECO:0007669"/>
    <property type="project" value="UniProtKB-KW"/>
</dbReference>
<dbReference type="PANTHER" id="PTHR22773">
    <property type="entry name" value="NADH DEHYDROGENASE"/>
    <property type="match status" value="1"/>
</dbReference>
<dbReference type="PATRIC" id="fig|1202724.3.peg.3327"/>
<keyword evidence="5" id="KW-1278">Translocase</keyword>
<comment type="similarity">
    <text evidence="5">Belongs to the complex I subunit 2 family.</text>
</comment>
<evidence type="ECO:0000256" key="2">
    <source>
        <dbReference type="ARBA" id="ARBA00022692"/>
    </source>
</evidence>
<feature type="transmembrane region" description="Helical" evidence="5">
    <location>
        <begin position="236"/>
        <end position="258"/>
    </location>
</feature>
<evidence type="ECO:0000256" key="1">
    <source>
        <dbReference type="ARBA" id="ARBA00004127"/>
    </source>
</evidence>
<feature type="transmembrane region" description="Helical" evidence="5">
    <location>
        <begin position="159"/>
        <end position="181"/>
    </location>
</feature>
<feature type="transmembrane region" description="Helical" evidence="5">
    <location>
        <begin position="324"/>
        <end position="345"/>
    </location>
</feature>
<feature type="transmembrane region" description="Helical" evidence="5">
    <location>
        <begin position="72"/>
        <end position="90"/>
    </location>
</feature>
<dbReference type="GO" id="GO:0012505">
    <property type="term" value="C:endomembrane system"/>
    <property type="evidence" value="ECO:0007669"/>
    <property type="project" value="UniProtKB-SubCell"/>
</dbReference>
<reference evidence="8 9" key="1">
    <citation type="submission" date="2015-08" db="EMBL/GenBank/DDBJ databases">
        <title>Whole genome sequence of Flavobacterium akiainvivens IK-1T, from decaying Wikstroemia oahuensis, an endemic Hawaiian shrub.</title>
        <authorList>
            <person name="Wan X."/>
            <person name="Hou S."/>
            <person name="Saito J."/>
            <person name="Donachie S."/>
        </authorList>
    </citation>
    <scope>NUCLEOTIDE SEQUENCE [LARGE SCALE GENOMIC DNA]</scope>
    <source>
        <strain evidence="8 9">IK-1</strain>
    </source>
</reference>
<dbReference type="Pfam" id="PF00361">
    <property type="entry name" value="Proton_antipo_M"/>
    <property type="match status" value="1"/>
</dbReference>
<dbReference type="EC" id="7.1.1.-" evidence="5"/>
<feature type="transmembrane region" description="Helical" evidence="5">
    <location>
        <begin position="366"/>
        <end position="389"/>
    </location>
</feature>
<gene>
    <name evidence="5" type="primary">nuoN</name>
    <name evidence="8" type="ORF">AM493_16015</name>
</gene>
<keyword evidence="4 5" id="KW-0472">Membrane</keyword>
<feature type="transmembrane region" description="Helical" evidence="5">
    <location>
        <begin position="297"/>
        <end position="318"/>
    </location>
</feature>
<dbReference type="GO" id="GO:0005886">
    <property type="term" value="C:plasma membrane"/>
    <property type="evidence" value="ECO:0007669"/>
    <property type="project" value="UniProtKB-SubCell"/>
</dbReference>
<proteinExistence type="inferred from homology"/>
<dbReference type="RefSeq" id="WP_054409035.1">
    <property type="nucleotide sequence ID" value="NZ_FOYA01000005.1"/>
</dbReference>
<keyword evidence="3 5" id="KW-1133">Transmembrane helix</keyword>
<keyword evidence="5" id="KW-0874">Quinone</keyword>
<dbReference type="GO" id="GO:0008137">
    <property type="term" value="F:NADH dehydrogenase (ubiquinone) activity"/>
    <property type="evidence" value="ECO:0007669"/>
    <property type="project" value="InterPro"/>
</dbReference>
<feature type="transmembrane region" description="Helical" evidence="5">
    <location>
        <begin position="110"/>
        <end position="143"/>
    </location>
</feature>